<dbReference type="EMBL" id="FNEK01000002">
    <property type="protein sequence ID" value="SDI34363.1"/>
    <property type="molecule type" value="Genomic_DNA"/>
</dbReference>
<protein>
    <submittedName>
        <fullName evidence="3">Uncharacterized protein</fullName>
    </submittedName>
</protein>
<reference evidence="3 4" key="1">
    <citation type="submission" date="2016-10" db="EMBL/GenBank/DDBJ databases">
        <authorList>
            <person name="de Groot N.N."/>
        </authorList>
    </citation>
    <scope>NUCLEOTIDE SEQUENCE [LARGE SCALE GENOMIC DNA]</scope>
    <source>
        <strain evidence="3 4">DSM 25294</strain>
    </source>
</reference>
<evidence type="ECO:0000256" key="1">
    <source>
        <dbReference type="SAM" id="MobiDB-lite"/>
    </source>
</evidence>
<dbReference type="AlphaFoldDB" id="A0A1G8JTE4"/>
<feature type="region of interest" description="Disordered" evidence="1">
    <location>
        <begin position="77"/>
        <end position="97"/>
    </location>
</feature>
<dbReference type="Proteomes" id="UP000199382">
    <property type="component" value="Unassembled WGS sequence"/>
</dbReference>
<feature type="compositionally biased region" description="Basic and acidic residues" evidence="1">
    <location>
        <begin position="88"/>
        <end position="97"/>
    </location>
</feature>
<dbReference type="RefSeq" id="WP_093148084.1">
    <property type="nucleotide sequence ID" value="NZ_FNEK01000002.1"/>
</dbReference>
<evidence type="ECO:0000313" key="4">
    <source>
        <dbReference type="Proteomes" id="UP000199382"/>
    </source>
</evidence>
<name>A0A1G8JTE4_9RHOB</name>
<feature type="transmembrane region" description="Helical" evidence="2">
    <location>
        <begin position="53"/>
        <end position="75"/>
    </location>
</feature>
<dbReference type="STRING" id="571298.SAMN04488026_100256"/>
<keyword evidence="2" id="KW-0812">Transmembrane</keyword>
<proteinExistence type="predicted"/>
<evidence type="ECO:0000313" key="3">
    <source>
        <dbReference type="EMBL" id="SDI34363.1"/>
    </source>
</evidence>
<accession>A0A1G8JTE4</accession>
<keyword evidence="2" id="KW-1133">Transmembrane helix</keyword>
<evidence type="ECO:0000256" key="2">
    <source>
        <dbReference type="SAM" id="Phobius"/>
    </source>
</evidence>
<organism evidence="3 4">
    <name type="scientific">Aliiruegeria lutimaris</name>
    <dbReference type="NCBI Taxonomy" id="571298"/>
    <lineage>
        <taxon>Bacteria</taxon>
        <taxon>Pseudomonadati</taxon>
        <taxon>Pseudomonadota</taxon>
        <taxon>Alphaproteobacteria</taxon>
        <taxon>Rhodobacterales</taxon>
        <taxon>Roseobacteraceae</taxon>
        <taxon>Aliiruegeria</taxon>
    </lineage>
</organism>
<gene>
    <name evidence="3" type="ORF">SAMN04488026_100256</name>
</gene>
<feature type="transmembrane region" description="Helical" evidence="2">
    <location>
        <begin position="6"/>
        <end position="26"/>
    </location>
</feature>
<keyword evidence="4" id="KW-1185">Reference proteome</keyword>
<keyword evidence="2" id="KW-0472">Membrane</keyword>
<sequence>MSTYLSSLAAAALLFGLSTYFGVFVLESLIRRREAQREAQVESASHVRAQGRWLAPTVWILTVFWLALFVGYFIASTTPPNGSLKHFNTRDLPRPAV</sequence>